<evidence type="ECO:0000256" key="6">
    <source>
        <dbReference type="ARBA" id="ARBA00043913"/>
    </source>
</evidence>
<evidence type="ECO:0000256" key="3">
    <source>
        <dbReference type="ARBA" id="ARBA00022737"/>
    </source>
</evidence>
<dbReference type="Gene3D" id="2.130.10.10">
    <property type="entry name" value="YVTN repeat-like/Quinoprotein amine dehydrogenase"/>
    <property type="match status" value="1"/>
</dbReference>
<dbReference type="GO" id="GO:1990234">
    <property type="term" value="C:transferase complex"/>
    <property type="evidence" value="ECO:0007669"/>
    <property type="project" value="UniProtKB-ARBA"/>
</dbReference>
<organism evidence="9 10">
    <name type="scientific">Aspergillus tanneri</name>
    <dbReference type="NCBI Taxonomy" id="1220188"/>
    <lineage>
        <taxon>Eukaryota</taxon>
        <taxon>Fungi</taxon>
        <taxon>Dikarya</taxon>
        <taxon>Ascomycota</taxon>
        <taxon>Pezizomycotina</taxon>
        <taxon>Eurotiomycetes</taxon>
        <taxon>Eurotiomycetidae</taxon>
        <taxon>Eurotiales</taxon>
        <taxon>Aspergillaceae</taxon>
        <taxon>Aspergillus</taxon>
        <taxon>Aspergillus subgen. Circumdati</taxon>
    </lineage>
</organism>
<evidence type="ECO:0000313" key="9">
    <source>
        <dbReference type="EMBL" id="KAA8651455.1"/>
    </source>
</evidence>
<feature type="repeat" description="WD" evidence="7">
    <location>
        <begin position="51"/>
        <end position="92"/>
    </location>
</feature>
<dbReference type="SMART" id="SM00320">
    <property type="entry name" value="WD40"/>
    <property type="match status" value="1"/>
</dbReference>
<gene>
    <name evidence="9" type="ORF">ATNIH1004_000338</name>
</gene>
<feature type="region of interest" description="Disordered" evidence="8">
    <location>
        <begin position="1"/>
        <end position="75"/>
    </location>
</feature>
<dbReference type="EMBL" id="QUQM01000002">
    <property type="protein sequence ID" value="KAA8651455.1"/>
    <property type="molecule type" value="Genomic_DNA"/>
</dbReference>
<dbReference type="PANTHER" id="PTHR22847">
    <property type="entry name" value="WD40 REPEAT PROTEIN"/>
    <property type="match status" value="1"/>
</dbReference>
<dbReference type="AlphaFoldDB" id="A0A5M9MWH0"/>
<comment type="subcellular location">
    <subcellularLocation>
        <location evidence="1">Mitochondrion outer membrane</location>
        <topology evidence="1">Peripheral membrane protein</topology>
        <orientation evidence="1">Cytoplasmic side</orientation>
    </subcellularLocation>
</comment>
<dbReference type="PROSITE" id="PS00678">
    <property type="entry name" value="WD_REPEATS_1"/>
    <property type="match status" value="1"/>
</dbReference>
<dbReference type="InterPro" id="IPR019775">
    <property type="entry name" value="WD40_repeat_CS"/>
</dbReference>
<dbReference type="Proteomes" id="UP000324241">
    <property type="component" value="Unassembled WGS sequence"/>
</dbReference>
<keyword evidence="2 7" id="KW-0853">WD repeat</keyword>
<dbReference type="InterPro" id="IPR036322">
    <property type="entry name" value="WD40_repeat_dom_sf"/>
</dbReference>
<dbReference type="GO" id="GO:0005741">
    <property type="term" value="C:mitochondrial outer membrane"/>
    <property type="evidence" value="ECO:0007669"/>
    <property type="project" value="UniProtKB-SubCell"/>
</dbReference>
<dbReference type="InterPro" id="IPR001680">
    <property type="entry name" value="WD40_rpt"/>
</dbReference>
<dbReference type="Pfam" id="PF00400">
    <property type="entry name" value="WD40"/>
    <property type="match status" value="1"/>
</dbReference>
<dbReference type="RefSeq" id="XP_033430816.1">
    <property type="nucleotide sequence ID" value="XM_033565059.1"/>
</dbReference>
<dbReference type="SUPFAM" id="SSF50978">
    <property type="entry name" value="WD40 repeat-like"/>
    <property type="match status" value="1"/>
</dbReference>
<comment type="function">
    <text evidence="6">Involved in mitochondrial fission. Acts as an adapter protein required to form mitochondrial fission complexes. Formation of these complexes is required to promote constriction and fission of the mitochondrial compartment at a late step in mitochondrial division.</text>
</comment>
<keyword evidence="3" id="KW-0677">Repeat</keyword>
<accession>A0A5M9MWH0</accession>
<evidence type="ECO:0000256" key="8">
    <source>
        <dbReference type="SAM" id="MobiDB-lite"/>
    </source>
</evidence>
<proteinExistence type="inferred from homology"/>
<dbReference type="InterPro" id="IPR015943">
    <property type="entry name" value="WD40/YVTN_repeat-like_dom_sf"/>
</dbReference>
<comment type="caution">
    <text evidence="9">The sequence shown here is derived from an EMBL/GenBank/DDBJ whole genome shotgun (WGS) entry which is preliminary data.</text>
</comment>
<evidence type="ECO:0000256" key="2">
    <source>
        <dbReference type="ARBA" id="ARBA00022574"/>
    </source>
</evidence>
<dbReference type="GeneID" id="54323040"/>
<dbReference type="PANTHER" id="PTHR22847:SF637">
    <property type="entry name" value="WD REPEAT DOMAIN 5B"/>
    <property type="match status" value="1"/>
</dbReference>
<feature type="compositionally biased region" description="Polar residues" evidence="8">
    <location>
        <begin position="52"/>
        <end position="72"/>
    </location>
</feature>
<dbReference type="PROSITE" id="PS50082">
    <property type="entry name" value="WD_REPEATS_2"/>
    <property type="match status" value="1"/>
</dbReference>
<dbReference type="PROSITE" id="PS50294">
    <property type="entry name" value="WD_REPEATS_REGION"/>
    <property type="match status" value="1"/>
</dbReference>
<evidence type="ECO:0000256" key="5">
    <source>
        <dbReference type="ARBA" id="ARBA00039789"/>
    </source>
</evidence>
<comment type="similarity">
    <text evidence="4">Belongs to the WD repeat MDV1/CAF4 family.</text>
</comment>
<evidence type="ECO:0000256" key="4">
    <source>
        <dbReference type="ARBA" id="ARBA00038415"/>
    </source>
</evidence>
<reference evidence="9 10" key="1">
    <citation type="submission" date="2019-08" db="EMBL/GenBank/DDBJ databases">
        <title>The genome sequence of a newly discovered highly antifungal drug resistant Aspergillus species, Aspergillus tanneri NIH 1004.</title>
        <authorList>
            <person name="Mounaud S."/>
            <person name="Singh I."/>
            <person name="Joardar V."/>
            <person name="Pakala S."/>
            <person name="Pakala S."/>
            <person name="Venepally P."/>
            <person name="Chung J.K."/>
            <person name="Losada L."/>
            <person name="Nierman W.C."/>
        </authorList>
    </citation>
    <scope>NUCLEOTIDE SEQUENCE [LARGE SCALE GENOMIC DNA]</scope>
    <source>
        <strain evidence="9 10">NIH1004</strain>
    </source>
</reference>
<evidence type="ECO:0000256" key="1">
    <source>
        <dbReference type="ARBA" id="ARBA00004570"/>
    </source>
</evidence>
<evidence type="ECO:0000313" key="10">
    <source>
        <dbReference type="Proteomes" id="UP000324241"/>
    </source>
</evidence>
<name>A0A5M9MWH0_9EURO</name>
<evidence type="ECO:0000256" key="7">
    <source>
        <dbReference type="PROSITE-ProRule" id="PRU00221"/>
    </source>
</evidence>
<protein>
    <recommendedName>
        <fullName evidence="5">Mitochondrial division protein 1</fullName>
    </recommendedName>
</protein>
<dbReference type="OrthoDB" id="538223at2759"/>
<sequence length="134" mass="14830">MTAIQRNGTWDEYSSHGSSVPSPRTVKQWPQAPAIRPSSSGMPDRPRHQTLKGHTSSVGSAAFSPNGQTMVSGSGDKTIKLWDAKTRLERQTLDERKDNCIPTSHTCVPQISLVNHWVIVGGQKALWLPSEYRH</sequence>